<dbReference type="EMBL" id="QUNS01000003">
    <property type="protein sequence ID" value="REH52621.1"/>
    <property type="molecule type" value="Genomic_DNA"/>
</dbReference>
<evidence type="ECO:0000313" key="2">
    <source>
        <dbReference type="Proteomes" id="UP000256884"/>
    </source>
</evidence>
<dbReference type="Proteomes" id="UP000256884">
    <property type="component" value="Unassembled WGS sequence"/>
</dbReference>
<gene>
    <name evidence="1" type="ORF">C7448_103357</name>
</gene>
<protein>
    <submittedName>
        <fullName evidence="1">Uncharacterized protein</fullName>
    </submittedName>
</protein>
<name>A0A3E0I1Y9_9FLAO</name>
<dbReference type="RefSeq" id="WP_147300514.1">
    <property type="nucleotide sequence ID" value="NZ_QUNS01000003.1"/>
</dbReference>
<accession>A0A3E0I1Y9</accession>
<organism evidence="1 2">
    <name type="scientific">Tenacibaculum gallaicum</name>
    <dbReference type="NCBI Taxonomy" id="561505"/>
    <lineage>
        <taxon>Bacteria</taxon>
        <taxon>Pseudomonadati</taxon>
        <taxon>Bacteroidota</taxon>
        <taxon>Flavobacteriia</taxon>
        <taxon>Flavobacteriales</taxon>
        <taxon>Flavobacteriaceae</taxon>
        <taxon>Tenacibaculum</taxon>
    </lineage>
</organism>
<keyword evidence="2" id="KW-1185">Reference proteome</keyword>
<comment type="caution">
    <text evidence="1">The sequence shown here is derived from an EMBL/GenBank/DDBJ whole genome shotgun (WGS) entry which is preliminary data.</text>
</comment>
<evidence type="ECO:0000313" key="1">
    <source>
        <dbReference type="EMBL" id="REH52621.1"/>
    </source>
</evidence>
<dbReference type="AlphaFoldDB" id="A0A3E0I1Y9"/>
<sequence>MLKNISNLGTTLNKSEQKIILGGNPPDQDVDLGDPTIEPCIESLCYTDMENMCNHKCCEHIKLIC</sequence>
<reference evidence="1 2" key="1">
    <citation type="submission" date="2018-08" db="EMBL/GenBank/DDBJ databases">
        <title>Genomic Encyclopedia of Type Strains, Phase IV (KMG-IV): sequencing the most valuable type-strain genomes for metagenomic binning, comparative biology and taxonomic classification.</title>
        <authorList>
            <person name="Goeker M."/>
        </authorList>
    </citation>
    <scope>NUCLEOTIDE SEQUENCE [LARGE SCALE GENOMIC DNA]</scope>
    <source>
        <strain evidence="1 2">DSM 18841</strain>
    </source>
</reference>
<proteinExistence type="predicted"/>